<gene>
    <name evidence="1" type="ORF">EZS27_025678</name>
</gene>
<dbReference type="AlphaFoldDB" id="A0A5J4QVD4"/>
<evidence type="ECO:0000313" key="1">
    <source>
        <dbReference type="EMBL" id="KAA6325064.1"/>
    </source>
</evidence>
<comment type="caution">
    <text evidence="1">The sequence shown here is derived from an EMBL/GenBank/DDBJ whole genome shotgun (WGS) entry which is preliminary data.</text>
</comment>
<reference evidence="1" key="1">
    <citation type="submission" date="2019-03" db="EMBL/GenBank/DDBJ databases">
        <title>Single cell metagenomics reveals metabolic interactions within the superorganism composed of flagellate Streblomastix strix and complex community of Bacteroidetes bacteria on its surface.</title>
        <authorList>
            <person name="Treitli S.C."/>
            <person name="Kolisko M."/>
            <person name="Husnik F."/>
            <person name="Keeling P."/>
            <person name="Hampl V."/>
        </authorList>
    </citation>
    <scope>NUCLEOTIDE SEQUENCE</scope>
    <source>
        <strain evidence="1">STM</strain>
    </source>
</reference>
<protein>
    <submittedName>
        <fullName evidence="1">Uncharacterized protein</fullName>
    </submittedName>
</protein>
<name>A0A5J4QVD4_9ZZZZ</name>
<accession>A0A5J4QVD4</accession>
<dbReference type="EMBL" id="SNRY01002441">
    <property type="protein sequence ID" value="KAA6325064.1"/>
    <property type="molecule type" value="Genomic_DNA"/>
</dbReference>
<organism evidence="1">
    <name type="scientific">termite gut metagenome</name>
    <dbReference type="NCBI Taxonomy" id="433724"/>
    <lineage>
        <taxon>unclassified sequences</taxon>
        <taxon>metagenomes</taxon>
        <taxon>organismal metagenomes</taxon>
    </lineage>
</organism>
<proteinExistence type="predicted"/>
<sequence length="84" mass="10084">MSSIEFMLDIYDLFIRQFFDYLTFKSLGKFSLVLKTLFAQVRVFLRQTCQITLFMAVAREFPTDNRFVFPNYFCYLFLGLFGLE</sequence>